<keyword evidence="5" id="KW-1185">Reference proteome</keyword>
<dbReference type="EMBL" id="JAMQCR010000001">
    <property type="protein sequence ID" value="MCM2533244.1"/>
    <property type="molecule type" value="Genomic_DNA"/>
</dbReference>
<accession>A0ABT0WCJ0</accession>
<dbReference type="Proteomes" id="UP001523262">
    <property type="component" value="Unassembled WGS sequence"/>
</dbReference>
<gene>
    <name evidence="4" type="ORF">NDK43_13600</name>
</gene>
<proteinExistence type="predicted"/>
<evidence type="ECO:0000259" key="3">
    <source>
        <dbReference type="Pfam" id="PF00772"/>
    </source>
</evidence>
<keyword evidence="2" id="KW-0238">DNA-binding</keyword>
<evidence type="ECO:0000256" key="1">
    <source>
        <dbReference type="ARBA" id="ARBA00022705"/>
    </source>
</evidence>
<evidence type="ECO:0000313" key="4">
    <source>
        <dbReference type="EMBL" id="MCM2533244.1"/>
    </source>
</evidence>
<keyword evidence="1" id="KW-0235">DNA replication</keyword>
<evidence type="ECO:0000313" key="5">
    <source>
        <dbReference type="Proteomes" id="UP001523262"/>
    </source>
</evidence>
<comment type="caution">
    <text evidence="4">The sequence shown here is derived from an EMBL/GenBank/DDBJ whole genome shotgun (WGS) entry which is preliminary data.</text>
</comment>
<dbReference type="InterPro" id="IPR036185">
    <property type="entry name" value="DNA_heli_DnaB-like_N_sf"/>
</dbReference>
<organism evidence="4 5">
    <name type="scientific">Neobacillus pocheonensis</name>
    <dbReference type="NCBI Taxonomy" id="363869"/>
    <lineage>
        <taxon>Bacteria</taxon>
        <taxon>Bacillati</taxon>
        <taxon>Bacillota</taxon>
        <taxon>Bacilli</taxon>
        <taxon>Bacillales</taxon>
        <taxon>Bacillaceae</taxon>
        <taxon>Neobacillus</taxon>
    </lineage>
</organism>
<dbReference type="SUPFAM" id="SSF48024">
    <property type="entry name" value="N-terminal domain of DnaB helicase"/>
    <property type="match status" value="1"/>
</dbReference>
<feature type="domain" description="DNA helicase DnaB-like N-terminal" evidence="3">
    <location>
        <begin position="1"/>
        <end position="52"/>
    </location>
</feature>
<sequence>MRELQKENKPVDLLMVVEKLGSGIENVGISYMMDIAGCCPTTGNYEHYQTIILNEYKLRMINKSLGVL</sequence>
<dbReference type="InterPro" id="IPR016136">
    <property type="entry name" value="DNA_helicase_N/primase_C"/>
</dbReference>
<dbReference type="InterPro" id="IPR007693">
    <property type="entry name" value="DNA_helicase_DnaB-like_N"/>
</dbReference>
<dbReference type="Gene3D" id="1.10.860.10">
    <property type="entry name" value="DNAb Helicase, Chain A"/>
    <property type="match status" value="1"/>
</dbReference>
<protein>
    <recommendedName>
        <fullName evidence="3">DNA helicase DnaB-like N-terminal domain-containing protein</fullName>
    </recommendedName>
</protein>
<reference evidence="4 5" key="1">
    <citation type="submission" date="2022-06" db="EMBL/GenBank/DDBJ databases">
        <authorList>
            <person name="Jeon C.O."/>
        </authorList>
    </citation>
    <scope>NUCLEOTIDE SEQUENCE [LARGE SCALE GENOMIC DNA]</scope>
    <source>
        <strain evidence="4 5">KCTC 13943</strain>
    </source>
</reference>
<name>A0ABT0WCJ0_9BACI</name>
<dbReference type="Pfam" id="PF00772">
    <property type="entry name" value="DnaB"/>
    <property type="match status" value="1"/>
</dbReference>
<evidence type="ECO:0000256" key="2">
    <source>
        <dbReference type="ARBA" id="ARBA00023125"/>
    </source>
</evidence>